<dbReference type="GeneID" id="59235763"/>
<dbReference type="RefSeq" id="XP_037143793.1">
    <property type="nucleotide sequence ID" value="XM_037287898.1"/>
</dbReference>
<dbReference type="AlphaFoldDB" id="A0A7H9B040"/>
<keyword evidence="5" id="KW-1185">Reference proteome</keyword>
<dbReference type="OrthoDB" id="1724197at2759"/>
<evidence type="ECO:0000259" key="3">
    <source>
        <dbReference type="Pfam" id="PF01103"/>
    </source>
</evidence>
<sequence length="473" mass="53330">MSEKNSSVINKFEQATLDESSTKPLYFSKVTIEGDNGSSPLSNGFYKTILEHPLTAPLQNVDSSLSMFQAIRNNFLYTGLYQDVSVSFEQDYDSATLEYMRNGIPHEYGIELPIPTHAKISLKPSALYNSNAASTTINDDSASLAVCRTWLNQLGLADSEMLYWGINYNPIKSAWEGITCKGFVSVPLMRNPSIKGLLDFEYNELTDLSSDSQTTKKDYENVTSMGFKKSWILDNCKSIPFFYTGLSFTNRLSRNKNDKSGEAREYYLKTGVISQFQHDTRKFFGTLPISGYLLKLNNEYVLSQSNLHSLDESIENNFNKFQFNLEHHVSYLKNIFTRSFDLQFGGIVPMAEIESVHPADRFCSTGTNLLRGFQPSSSDFANNFYYKVGLNTSHKIYRTPLNSPLRLGLFLNIGNAFNDLQNAFDSYAAAAGASLFYKTPQADMDLTYAYPLTSRPQDIAKPGFSFGIKFSYF</sequence>
<dbReference type="Gene3D" id="2.40.160.50">
    <property type="entry name" value="membrane protein fhac: a member of the omp85/tpsb transporter family"/>
    <property type="match status" value="1"/>
</dbReference>
<comment type="subcellular location">
    <subcellularLocation>
        <location evidence="1">Membrane</location>
    </subcellularLocation>
</comment>
<evidence type="ECO:0000313" key="5">
    <source>
        <dbReference type="Proteomes" id="UP000509704"/>
    </source>
</evidence>
<dbReference type="EMBL" id="CP058606">
    <property type="protein sequence ID" value="QLG72065.1"/>
    <property type="molecule type" value="Genomic_DNA"/>
</dbReference>
<protein>
    <recommendedName>
        <fullName evidence="3">Bacterial surface antigen (D15) domain-containing protein</fullName>
    </recommendedName>
</protein>
<dbReference type="KEGG" id="zmk:HG535_0C04190"/>
<evidence type="ECO:0000256" key="2">
    <source>
        <dbReference type="ARBA" id="ARBA00023136"/>
    </source>
</evidence>
<dbReference type="Proteomes" id="UP000509704">
    <property type="component" value="Chromosome 3"/>
</dbReference>
<gene>
    <name evidence="4" type="ORF">HG535_0C04190</name>
</gene>
<organism evidence="4 5">
    <name type="scientific">Zygotorulaspora mrakii</name>
    <name type="common">Zygosaccharomyces mrakii</name>
    <dbReference type="NCBI Taxonomy" id="42260"/>
    <lineage>
        <taxon>Eukaryota</taxon>
        <taxon>Fungi</taxon>
        <taxon>Dikarya</taxon>
        <taxon>Ascomycota</taxon>
        <taxon>Saccharomycotina</taxon>
        <taxon>Saccharomycetes</taxon>
        <taxon>Saccharomycetales</taxon>
        <taxon>Saccharomycetaceae</taxon>
        <taxon>Zygotorulaspora</taxon>
    </lineage>
</organism>
<reference evidence="4 5" key="1">
    <citation type="submission" date="2020-07" db="EMBL/GenBank/DDBJ databases">
        <title>The yeast mating-type switching endonuclease HO is a domesticated member of an unorthodox homing genetic element family.</title>
        <authorList>
            <person name="Coughlan A.Y."/>
            <person name="Lombardi L."/>
            <person name="Braun-Galleani S."/>
            <person name="Martos A.R."/>
            <person name="Galeote V."/>
            <person name="Bigey F."/>
            <person name="Dequin S."/>
            <person name="Byrne K.P."/>
            <person name="Wolfe K.H."/>
        </authorList>
    </citation>
    <scope>NUCLEOTIDE SEQUENCE [LARGE SCALE GENOMIC DNA]</scope>
    <source>
        <strain evidence="4 5">NRRL Y-6702</strain>
    </source>
</reference>
<dbReference type="GO" id="GO:0019867">
    <property type="term" value="C:outer membrane"/>
    <property type="evidence" value="ECO:0007669"/>
    <property type="project" value="InterPro"/>
</dbReference>
<feature type="domain" description="Bacterial surface antigen (D15)" evidence="3">
    <location>
        <begin position="243"/>
        <end position="468"/>
    </location>
</feature>
<keyword evidence="2" id="KW-0472">Membrane</keyword>
<dbReference type="InterPro" id="IPR000184">
    <property type="entry name" value="Bac_surfAg_D15"/>
</dbReference>
<name>A0A7H9B040_ZYGMR</name>
<accession>A0A7H9B040</accession>
<dbReference type="Pfam" id="PF01103">
    <property type="entry name" value="Omp85"/>
    <property type="match status" value="1"/>
</dbReference>
<evidence type="ECO:0000256" key="1">
    <source>
        <dbReference type="ARBA" id="ARBA00004370"/>
    </source>
</evidence>
<proteinExistence type="predicted"/>
<evidence type="ECO:0000313" key="4">
    <source>
        <dbReference type="EMBL" id="QLG72065.1"/>
    </source>
</evidence>